<reference evidence="6 7" key="1">
    <citation type="journal article" date="2022" name="Int. J. Syst. Evol. Microbiol.">
        <title>Pseudomonas aegrilactucae sp. nov. and Pseudomonas morbosilactucae sp. nov., pathogens causing bacterial rot of lettuce in Japan.</title>
        <authorList>
            <person name="Sawada H."/>
            <person name="Fujikawa T."/>
            <person name="Satou M."/>
        </authorList>
    </citation>
    <scope>NUCLEOTIDE SEQUENCE [LARGE SCALE GENOMIC DNA]</scope>
    <source>
        <strain evidence="6 7">MAFF 302046</strain>
    </source>
</reference>
<dbReference type="PROSITE" id="PS50850">
    <property type="entry name" value="MFS"/>
    <property type="match status" value="1"/>
</dbReference>
<dbReference type="Gene3D" id="1.20.1250.20">
    <property type="entry name" value="MFS general substrate transporter like domains"/>
    <property type="match status" value="2"/>
</dbReference>
<reference evidence="6 7" key="2">
    <citation type="journal article" date="2023" name="Plant Pathol.">
        <title>Dismantling and reorganizing Pseudomonas marginalis sensu#lato.</title>
        <authorList>
            <person name="Sawada H."/>
            <person name="Fujikawa T."/>
            <person name="Satou M."/>
        </authorList>
    </citation>
    <scope>NUCLEOTIDE SEQUENCE [LARGE SCALE GENOMIC DNA]</scope>
    <source>
        <strain evidence="6 7">MAFF 302046</strain>
    </source>
</reference>
<evidence type="ECO:0000256" key="3">
    <source>
        <dbReference type="ARBA" id="ARBA00023136"/>
    </source>
</evidence>
<comment type="caution">
    <text evidence="6">The sequence shown here is derived from an EMBL/GenBank/DDBJ whole genome shotgun (WGS) entry which is preliminary data.</text>
</comment>
<feature type="transmembrane region" description="Helical" evidence="4">
    <location>
        <begin position="263"/>
        <end position="282"/>
    </location>
</feature>
<feature type="transmembrane region" description="Helical" evidence="4">
    <location>
        <begin position="12"/>
        <end position="37"/>
    </location>
</feature>
<sequence>MPALQYSPSRSVGVLALIFTACNATTHGFSIFLYSALLPEIRQVFGLSYSQAAAIAALLQLFYMGASIASGVAAAWISPRAMVRLTIVLSPALLALAVATPWVLPFALCLALVSACAVSNWNAIAALAGEVIPASHRSRVLGLASSGAAFAICLNGLLIAWLQGISLRQFWLICAGLTLLVALLTCWALAPLGQQPHDRLPSHRPPSLHHVLRQWLRLCLEYPVALHVLLLSAFIGAISGPFLNFLSAFASERLGADARTTGSLWTLIGAAGVLGGLLLGTLADRWGALRVMGGSLGAFGLAMFGLLCLPSLALTWVAAGLFALFYFPAWGLMAAYLSARLSAMQSLQVVSLSMVGYGLGSATANSLCGALLQASQQFALVHAWILGWAGASLLLLGLMARRQTDGQGVREQG</sequence>
<dbReference type="InterPro" id="IPR010645">
    <property type="entry name" value="MFS_4"/>
</dbReference>
<dbReference type="CDD" id="cd06174">
    <property type="entry name" value="MFS"/>
    <property type="match status" value="1"/>
</dbReference>
<gene>
    <name evidence="6" type="ORF">M1B35_10950</name>
</gene>
<feature type="transmembrane region" description="Helical" evidence="4">
    <location>
        <begin position="313"/>
        <end position="337"/>
    </location>
</feature>
<dbReference type="SUPFAM" id="SSF103473">
    <property type="entry name" value="MFS general substrate transporter"/>
    <property type="match status" value="1"/>
</dbReference>
<dbReference type="PANTHER" id="PTHR23537">
    <property type="match status" value="1"/>
</dbReference>
<feature type="transmembrane region" description="Helical" evidence="4">
    <location>
        <begin position="222"/>
        <end position="243"/>
    </location>
</feature>
<evidence type="ECO:0000256" key="2">
    <source>
        <dbReference type="ARBA" id="ARBA00022989"/>
    </source>
</evidence>
<dbReference type="InterPro" id="IPR020846">
    <property type="entry name" value="MFS_dom"/>
</dbReference>
<organism evidence="6 7">
    <name type="scientific">Pseudomonas morbosilactucae</name>
    <dbReference type="NCBI Taxonomy" id="2938197"/>
    <lineage>
        <taxon>Bacteria</taxon>
        <taxon>Pseudomonadati</taxon>
        <taxon>Pseudomonadota</taxon>
        <taxon>Gammaproteobacteria</taxon>
        <taxon>Pseudomonadales</taxon>
        <taxon>Pseudomonadaceae</taxon>
        <taxon>Pseudomonas</taxon>
    </lineage>
</organism>
<evidence type="ECO:0000256" key="4">
    <source>
        <dbReference type="SAM" id="Phobius"/>
    </source>
</evidence>
<dbReference type="InterPro" id="IPR011701">
    <property type="entry name" value="MFS"/>
</dbReference>
<keyword evidence="3 4" id="KW-0472">Membrane</keyword>
<feature type="transmembrane region" description="Helical" evidence="4">
    <location>
        <begin position="105"/>
        <end position="128"/>
    </location>
</feature>
<dbReference type="RefSeq" id="WP_123331812.1">
    <property type="nucleotide sequence ID" value="NZ_JALQCX010000017.1"/>
</dbReference>
<keyword evidence="1 4" id="KW-0812">Transmembrane</keyword>
<feature type="transmembrane region" description="Helical" evidence="4">
    <location>
        <begin position="378"/>
        <end position="400"/>
    </location>
</feature>
<evidence type="ECO:0000313" key="7">
    <source>
        <dbReference type="Proteomes" id="UP001155163"/>
    </source>
</evidence>
<evidence type="ECO:0000259" key="5">
    <source>
        <dbReference type="PROSITE" id="PS50850"/>
    </source>
</evidence>
<accession>A0ABT0JFD3</accession>
<feature type="transmembrane region" description="Helical" evidence="4">
    <location>
        <begin position="49"/>
        <end position="69"/>
    </location>
</feature>
<dbReference type="EMBL" id="JALQCX010000017">
    <property type="protein sequence ID" value="MCK9814628.1"/>
    <property type="molecule type" value="Genomic_DNA"/>
</dbReference>
<evidence type="ECO:0000256" key="1">
    <source>
        <dbReference type="ARBA" id="ARBA00022692"/>
    </source>
</evidence>
<evidence type="ECO:0000313" key="6">
    <source>
        <dbReference type="EMBL" id="MCK9814628.1"/>
    </source>
</evidence>
<feature type="transmembrane region" description="Helical" evidence="4">
    <location>
        <begin position="289"/>
        <end position="307"/>
    </location>
</feature>
<dbReference type="Proteomes" id="UP001155163">
    <property type="component" value="Unassembled WGS sequence"/>
</dbReference>
<feature type="transmembrane region" description="Helical" evidence="4">
    <location>
        <begin position="170"/>
        <end position="190"/>
    </location>
</feature>
<dbReference type="Pfam" id="PF07690">
    <property type="entry name" value="MFS_1"/>
    <property type="match status" value="1"/>
</dbReference>
<feature type="transmembrane region" description="Helical" evidence="4">
    <location>
        <begin position="349"/>
        <end position="372"/>
    </location>
</feature>
<dbReference type="PANTHER" id="PTHR23537:SF1">
    <property type="entry name" value="SUGAR TRANSPORTER"/>
    <property type="match status" value="1"/>
</dbReference>
<name>A0ABT0JFD3_9PSED</name>
<proteinExistence type="predicted"/>
<keyword evidence="7" id="KW-1185">Reference proteome</keyword>
<feature type="domain" description="Major facilitator superfamily (MFS) profile" evidence="5">
    <location>
        <begin position="16"/>
        <end position="405"/>
    </location>
</feature>
<feature type="transmembrane region" description="Helical" evidence="4">
    <location>
        <begin position="140"/>
        <end position="164"/>
    </location>
</feature>
<dbReference type="InterPro" id="IPR036259">
    <property type="entry name" value="MFS_trans_sf"/>
</dbReference>
<feature type="transmembrane region" description="Helical" evidence="4">
    <location>
        <begin position="81"/>
        <end position="99"/>
    </location>
</feature>
<keyword evidence="2 4" id="KW-1133">Transmembrane helix</keyword>
<protein>
    <submittedName>
        <fullName evidence="6">MFS transporter</fullName>
    </submittedName>
</protein>